<dbReference type="STRING" id="6832.A0A553PNR7"/>
<dbReference type="Pfam" id="PF14630">
    <property type="entry name" value="ORC5_C"/>
    <property type="match status" value="1"/>
</dbReference>
<feature type="transmembrane region" description="Helical" evidence="4">
    <location>
        <begin position="233"/>
        <end position="255"/>
    </location>
</feature>
<keyword evidence="3" id="KW-0067">ATP-binding</keyword>
<dbReference type="PANTHER" id="PTHR12705:SF0">
    <property type="entry name" value="ORIGIN RECOGNITION COMPLEX SUBUNIT 5"/>
    <property type="match status" value="1"/>
</dbReference>
<sequence length="454" mass="51813">MTKLKPKANRRYLTYKTMPLEQTPSASHCHLLGREKEWAQLHGLLKGRLPRSLFLFGPAQSGKLALIRSVTRALGLSTSISSCHTGTIHPRLLYQDIVTQLFDIQPEVDLSYAVGKLDHLVNLVTTLKHQSRETMALGRVIVLKESQKLRDLDFNLLPGFLKLQEWTGMNICVVFVSRVSWNKFLLPSGLETPRPMVIHQYTKNQLTRIIASTLQNENSADKPNLSSAFYENYVFYLIGVFYLSNNTLPFLLWIARHHFPAYYSPISAQSVDPDNTRALIRNIEKTLRNSKTEMHIRETGEIDPSLHCSSIANKRIHVELPFHSKFLLIASYLASYNPVNSDKRFFMKHHGSVKKRAPTIRRKEKMSSQLTGPKAFTLDRMMAIFYSIVDDDVRPSANISSQISTLVSLQFLSQVGGEDMLDCPKYKCIIGLDFVAQLAKQVQFEIHRYLVDFT</sequence>
<comment type="similarity">
    <text evidence="1">Belongs to the ORC5 family.</text>
</comment>
<evidence type="ECO:0000313" key="7">
    <source>
        <dbReference type="EMBL" id="TRY79319.1"/>
    </source>
</evidence>
<protein>
    <recommendedName>
        <fullName evidence="9">Orc1-like AAA ATPase domain-containing protein</fullName>
    </recommendedName>
</protein>
<feature type="domain" description="Orc1-like AAA ATPase" evidence="5">
    <location>
        <begin position="31"/>
        <end position="174"/>
    </location>
</feature>
<evidence type="ECO:0000313" key="8">
    <source>
        <dbReference type="Proteomes" id="UP000318571"/>
    </source>
</evidence>
<evidence type="ECO:0000256" key="3">
    <source>
        <dbReference type="ARBA" id="ARBA00022840"/>
    </source>
</evidence>
<keyword evidence="4" id="KW-0812">Transmembrane</keyword>
<dbReference type="Pfam" id="PF13191">
    <property type="entry name" value="AAA_16"/>
    <property type="match status" value="1"/>
</dbReference>
<evidence type="ECO:0000256" key="1">
    <source>
        <dbReference type="ARBA" id="ARBA00006269"/>
    </source>
</evidence>
<evidence type="ECO:0008006" key="9">
    <source>
        <dbReference type="Google" id="ProtNLM"/>
    </source>
</evidence>
<reference evidence="7 8" key="1">
    <citation type="journal article" date="2018" name="Nat. Ecol. Evol.">
        <title>Genomic signatures of mitonuclear coevolution across populations of Tigriopus californicus.</title>
        <authorList>
            <person name="Barreto F.S."/>
            <person name="Watson E.T."/>
            <person name="Lima T.G."/>
            <person name="Willett C.S."/>
            <person name="Edmands S."/>
            <person name="Li W."/>
            <person name="Burton R.S."/>
        </authorList>
    </citation>
    <scope>NUCLEOTIDE SEQUENCE [LARGE SCALE GENOMIC DNA]</scope>
    <source>
        <strain evidence="7 8">San Diego</strain>
    </source>
</reference>
<dbReference type="AlphaFoldDB" id="A0A553PNR7"/>
<keyword evidence="8" id="KW-1185">Reference proteome</keyword>
<dbReference type="OrthoDB" id="365981at2759"/>
<dbReference type="InterPro" id="IPR047088">
    <property type="entry name" value="ORC5_C"/>
</dbReference>
<dbReference type="OMA" id="SHADISM"/>
<evidence type="ECO:0000259" key="6">
    <source>
        <dbReference type="Pfam" id="PF14630"/>
    </source>
</evidence>
<keyword evidence="2" id="KW-0547">Nucleotide-binding</keyword>
<evidence type="ECO:0000259" key="5">
    <source>
        <dbReference type="Pfam" id="PF13191"/>
    </source>
</evidence>
<organism evidence="7 8">
    <name type="scientific">Tigriopus californicus</name>
    <name type="common">Marine copepod</name>
    <dbReference type="NCBI Taxonomy" id="6832"/>
    <lineage>
        <taxon>Eukaryota</taxon>
        <taxon>Metazoa</taxon>
        <taxon>Ecdysozoa</taxon>
        <taxon>Arthropoda</taxon>
        <taxon>Crustacea</taxon>
        <taxon>Multicrustacea</taxon>
        <taxon>Hexanauplia</taxon>
        <taxon>Copepoda</taxon>
        <taxon>Harpacticoida</taxon>
        <taxon>Harpacticidae</taxon>
        <taxon>Tigriopus</taxon>
    </lineage>
</organism>
<dbReference type="GO" id="GO:0006270">
    <property type="term" value="P:DNA replication initiation"/>
    <property type="evidence" value="ECO:0007669"/>
    <property type="project" value="TreeGrafter"/>
</dbReference>
<keyword evidence="4" id="KW-1133">Transmembrane helix</keyword>
<dbReference type="Gene3D" id="3.40.50.300">
    <property type="entry name" value="P-loop containing nucleotide triphosphate hydrolases"/>
    <property type="match status" value="1"/>
</dbReference>
<name>A0A553PNR7_TIGCA</name>
<dbReference type="SUPFAM" id="SSF52540">
    <property type="entry name" value="P-loop containing nucleoside triphosphate hydrolases"/>
    <property type="match status" value="1"/>
</dbReference>
<dbReference type="InterPro" id="IPR041664">
    <property type="entry name" value="AAA_16"/>
</dbReference>
<evidence type="ECO:0000256" key="2">
    <source>
        <dbReference type="ARBA" id="ARBA00022741"/>
    </source>
</evidence>
<gene>
    <name evidence="7" type="ORF">TCAL_10052</name>
</gene>
<proteinExistence type="inferred from homology"/>
<dbReference type="PANTHER" id="PTHR12705">
    <property type="entry name" value="ORIGIN RECOGNITION COMPLEX SUBUNIT 5"/>
    <property type="match status" value="1"/>
</dbReference>
<keyword evidence="4" id="KW-0472">Membrane</keyword>
<dbReference type="GO" id="GO:0005664">
    <property type="term" value="C:nuclear origin of replication recognition complex"/>
    <property type="evidence" value="ECO:0007669"/>
    <property type="project" value="TreeGrafter"/>
</dbReference>
<dbReference type="InterPro" id="IPR027417">
    <property type="entry name" value="P-loop_NTPase"/>
</dbReference>
<evidence type="ECO:0000256" key="4">
    <source>
        <dbReference type="SAM" id="Phobius"/>
    </source>
</evidence>
<comment type="caution">
    <text evidence="7">The sequence shown here is derived from an EMBL/GenBank/DDBJ whole genome shotgun (WGS) entry which is preliminary data.</text>
</comment>
<dbReference type="GO" id="GO:0003688">
    <property type="term" value="F:DNA replication origin binding"/>
    <property type="evidence" value="ECO:0007669"/>
    <property type="project" value="TreeGrafter"/>
</dbReference>
<accession>A0A553PNR7</accession>
<feature type="domain" description="Origin recognition complex subunit 5 C-terminal" evidence="6">
    <location>
        <begin position="320"/>
        <end position="450"/>
    </location>
</feature>
<dbReference type="InterPro" id="IPR020796">
    <property type="entry name" value="ORC5"/>
</dbReference>
<dbReference type="Proteomes" id="UP000318571">
    <property type="component" value="Chromosome 6"/>
</dbReference>
<dbReference type="EMBL" id="VCGU01000002">
    <property type="protein sequence ID" value="TRY79319.1"/>
    <property type="molecule type" value="Genomic_DNA"/>
</dbReference>